<keyword evidence="3" id="KW-1185">Reference proteome</keyword>
<evidence type="ECO:0000313" key="2">
    <source>
        <dbReference type="EnsemblFungi" id="MAPG_10816T0"/>
    </source>
</evidence>
<reference evidence="2" key="5">
    <citation type="submission" date="2015-06" db="UniProtKB">
        <authorList>
            <consortium name="EnsemblFungi"/>
        </authorList>
    </citation>
    <scope>IDENTIFICATION</scope>
    <source>
        <strain evidence="2">ATCC 64411</strain>
    </source>
</reference>
<accession>A0A0C4EDL2</accession>
<dbReference type="VEuPathDB" id="FungiDB:MAPG_10816"/>
<dbReference type="EMBL" id="GL876978">
    <property type="protein sequence ID" value="KLU91867.1"/>
    <property type="molecule type" value="Genomic_DNA"/>
</dbReference>
<gene>
    <name evidence="1" type="ORF">MAPG_10816</name>
</gene>
<name>A0A0C4EDL2_MAGP6</name>
<reference evidence="3" key="1">
    <citation type="submission" date="2010-05" db="EMBL/GenBank/DDBJ databases">
        <title>The genome sequence of Magnaporthe poae strain ATCC 64411.</title>
        <authorList>
            <person name="Ma L.-J."/>
            <person name="Dead R."/>
            <person name="Young S."/>
            <person name="Zeng Q."/>
            <person name="Koehrsen M."/>
            <person name="Alvarado L."/>
            <person name="Berlin A."/>
            <person name="Chapman S.B."/>
            <person name="Chen Z."/>
            <person name="Freedman E."/>
            <person name="Gellesch M."/>
            <person name="Goldberg J."/>
            <person name="Griggs A."/>
            <person name="Gujja S."/>
            <person name="Heilman E.R."/>
            <person name="Heiman D."/>
            <person name="Hepburn T."/>
            <person name="Howarth C."/>
            <person name="Jen D."/>
            <person name="Larson L."/>
            <person name="Mehta T."/>
            <person name="Neiman D."/>
            <person name="Pearson M."/>
            <person name="Roberts A."/>
            <person name="Saif S."/>
            <person name="Shea T."/>
            <person name="Shenoy N."/>
            <person name="Sisk P."/>
            <person name="Stolte C."/>
            <person name="Sykes S."/>
            <person name="Walk T."/>
            <person name="White J."/>
            <person name="Yandava C."/>
            <person name="Haas B."/>
            <person name="Nusbaum C."/>
            <person name="Birren B."/>
        </authorList>
    </citation>
    <scope>NUCLEOTIDE SEQUENCE [LARGE SCALE GENOMIC DNA]</scope>
    <source>
        <strain evidence="3">ATCC 64411 / 73-15</strain>
    </source>
</reference>
<reference evidence="1" key="2">
    <citation type="submission" date="2010-05" db="EMBL/GenBank/DDBJ databases">
        <title>The Genome Sequence of Magnaporthe poae strain ATCC 64411.</title>
        <authorList>
            <consortium name="The Broad Institute Genome Sequencing Platform"/>
            <consortium name="Broad Institute Genome Sequencing Center for Infectious Disease"/>
            <person name="Ma L.-J."/>
            <person name="Dead R."/>
            <person name="Young S."/>
            <person name="Zeng Q."/>
            <person name="Koehrsen M."/>
            <person name="Alvarado L."/>
            <person name="Berlin A."/>
            <person name="Chapman S.B."/>
            <person name="Chen Z."/>
            <person name="Freedman E."/>
            <person name="Gellesch M."/>
            <person name="Goldberg J."/>
            <person name="Griggs A."/>
            <person name="Gujja S."/>
            <person name="Heilman E.R."/>
            <person name="Heiman D."/>
            <person name="Hepburn T."/>
            <person name="Howarth C."/>
            <person name="Jen D."/>
            <person name="Larson L."/>
            <person name="Mehta T."/>
            <person name="Neiman D."/>
            <person name="Pearson M."/>
            <person name="Roberts A."/>
            <person name="Saif S."/>
            <person name="Shea T."/>
            <person name="Shenoy N."/>
            <person name="Sisk P."/>
            <person name="Stolte C."/>
            <person name="Sykes S."/>
            <person name="Walk T."/>
            <person name="White J."/>
            <person name="Yandava C."/>
            <person name="Haas B."/>
            <person name="Nusbaum C."/>
            <person name="Birren B."/>
        </authorList>
    </citation>
    <scope>NUCLEOTIDE SEQUENCE</scope>
    <source>
        <strain evidence="1">ATCC 64411</strain>
    </source>
</reference>
<sequence length="68" mass="8066">MWENLYDLMSRFKGGRLPPQLGTDSVRRTRTWRRHGQVKSPVLAHWPNKVRNRTFLNPAGGEEEEEYI</sequence>
<dbReference type="EMBL" id="ADBL01002671">
    <property type="status" value="NOT_ANNOTATED_CDS"/>
    <property type="molecule type" value="Genomic_DNA"/>
</dbReference>
<reference evidence="2" key="4">
    <citation type="journal article" date="2015" name="G3 (Bethesda)">
        <title>Genome sequences of three phytopathogenic species of the Magnaporthaceae family of fungi.</title>
        <authorList>
            <person name="Okagaki L.H."/>
            <person name="Nunes C.C."/>
            <person name="Sailsbery J."/>
            <person name="Clay B."/>
            <person name="Brown D."/>
            <person name="John T."/>
            <person name="Oh Y."/>
            <person name="Young N."/>
            <person name="Fitzgerald M."/>
            <person name="Haas B.J."/>
            <person name="Zeng Q."/>
            <person name="Young S."/>
            <person name="Adiconis X."/>
            <person name="Fan L."/>
            <person name="Levin J.Z."/>
            <person name="Mitchell T.K."/>
            <person name="Okubara P.A."/>
            <person name="Farman M.L."/>
            <person name="Kohn L.M."/>
            <person name="Birren B."/>
            <person name="Ma L.-J."/>
            <person name="Dean R.A."/>
        </authorList>
    </citation>
    <scope>NUCLEOTIDE SEQUENCE</scope>
    <source>
        <strain evidence="2">ATCC 64411 / 73-15</strain>
    </source>
</reference>
<dbReference type="EnsemblFungi" id="MAPG_10816T0">
    <property type="protein sequence ID" value="MAPG_10816T0"/>
    <property type="gene ID" value="MAPG_10816"/>
</dbReference>
<proteinExistence type="predicted"/>
<evidence type="ECO:0000313" key="1">
    <source>
        <dbReference type="EMBL" id="KLU91867.1"/>
    </source>
</evidence>
<reference evidence="1" key="3">
    <citation type="submission" date="2011-03" db="EMBL/GenBank/DDBJ databases">
        <title>Annotation of Magnaporthe poae ATCC 64411.</title>
        <authorList>
            <person name="Ma L.-J."/>
            <person name="Dead R."/>
            <person name="Young S.K."/>
            <person name="Zeng Q."/>
            <person name="Gargeya S."/>
            <person name="Fitzgerald M."/>
            <person name="Haas B."/>
            <person name="Abouelleil A."/>
            <person name="Alvarado L."/>
            <person name="Arachchi H.M."/>
            <person name="Berlin A."/>
            <person name="Brown A."/>
            <person name="Chapman S.B."/>
            <person name="Chen Z."/>
            <person name="Dunbar C."/>
            <person name="Freedman E."/>
            <person name="Gearin G."/>
            <person name="Gellesch M."/>
            <person name="Goldberg J."/>
            <person name="Griggs A."/>
            <person name="Gujja S."/>
            <person name="Heiman D."/>
            <person name="Howarth C."/>
            <person name="Larson L."/>
            <person name="Lui A."/>
            <person name="MacDonald P.J.P."/>
            <person name="Mehta T."/>
            <person name="Montmayeur A."/>
            <person name="Murphy C."/>
            <person name="Neiman D."/>
            <person name="Pearson M."/>
            <person name="Priest M."/>
            <person name="Roberts A."/>
            <person name="Saif S."/>
            <person name="Shea T."/>
            <person name="Shenoy N."/>
            <person name="Sisk P."/>
            <person name="Stolte C."/>
            <person name="Sykes S."/>
            <person name="Yandava C."/>
            <person name="Wortman J."/>
            <person name="Nusbaum C."/>
            <person name="Birren B."/>
        </authorList>
    </citation>
    <scope>NUCLEOTIDE SEQUENCE</scope>
    <source>
        <strain evidence="1">ATCC 64411</strain>
    </source>
</reference>
<protein>
    <submittedName>
        <fullName evidence="1 2">Uncharacterized protein</fullName>
    </submittedName>
</protein>
<evidence type="ECO:0000313" key="3">
    <source>
        <dbReference type="Proteomes" id="UP000011715"/>
    </source>
</evidence>
<dbReference type="Proteomes" id="UP000011715">
    <property type="component" value="Unassembled WGS sequence"/>
</dbReference>
<dbReference type="AlphaFoldDB" id="A0A0C4EDL2"/>
<organism evidence="2 3">
    <name type="scientific">Magnaporthiopsis poae (strain ATCC 64411 / 73-15)</name>
    <name type="common">Kentucky bluegrass fungus</name>
    <name type="synonym">Magnaporthe poae</name>
    <dbReference type="NCBI Taxonomy" id="644358"/>
    <lineage>
        <taxon>Eukaryota</taxon>
        <taxon>Fungi</taxon>
        <taxon>Dikarya</taxon>
        <taxon>Ascomycota</taxon>
        <taxon>Pezizomycotina</taxon>
        <taxon>Sordariomycetes</taxon>
        <taxon>Sordariomycetidae</taxon>
        <taxon>Magnaporthales</taxon>
        <taxon>Magnaporthaceae</taxon>
        <taxon>Magnaporthiopsis</taxon>
    </lineage>
</organism>